<keyword evidence="1" id="KW-0812">Transmembrane</keyword>
<sequence length="46" mass="5212">MTIITPLIALFTLVWIGVEVGWLWSFAIVLLTVAGSVFVAWLDRHR</sequence>
<comment type="caution">
    <text evidence="2">The sequence shown here is derived from an EMBL/GenBank/DDBJ whole genome shotgun (WGS) entry which is preliminary data.</text>
</comment>
<reference evidence="2 3" key="1">
    <citation type="submission" date="2020-03" db="EMBL/GenBank/DDBJ databases">
        <authorList>
            <person name="Wang L."/>
            <person name="He N."/>
            <person name="Li Y."/>
            <person name="Fang Y."/>
            <person name="Zhang F."/>
        </authorList>
    </citation>
    <scope>NUCLEOTIDE SEQUENCE [LARGE SCALE GENOMIC DNA]</scope>
    <source>
        <strain evidence="2 3">36D10-4-7</strain>
    </source>
</reference>
<dbReference type="EMBL" id="JAAVJH010000016">
    <property type="protein sequence ID" value="NJR80371.1"/>
    <property type="molecule type" value="Genomic_DNA"/>
</dbReference>
<proteinExistence type="predicted"/>
<keyword evidence="3" id="KW-1185">Reference proteome</keyword>
<feature type="transmembrane region" description="Helical" evidence="1">
    <location>
        <begin position="20"/>
        <end position="42"/>
    </location>
</feature>
<accession>A0ABX1CSR9</accession>
<organism evidence="2 3">
    <name type="scientific">Sphingomonas corticis</name>
    <dbReference type="NCBI Taxonomy" id="2722791"/>
    <lineage>
        <taxon>Bacteria</taxon>
        <taxon>Pseudomonadati</taxon>
        <taxon>Pseudomonadota</taxon>
        <taxon>Alphaproteobacteria</taxon>
        <taxon>Sphingomonadales</taxon>
        <taxon>Sphingomonadaceae</taxon>
        <taxon>Sphingomonas</taxon>
    </lineage>
</organism>
<evidence type="ECO:0000256" key="1">
    <source>
        <dbReference type="SAM" id="Phobius"/>
    </source>
</evidence>
<gene>
    <name evidence="2" type="ORF">HBH26_17465</name>
</gene>
<keyword evidence="1" id="KW-0472">Membrane</keyword>
<dbReference type="Proteomes" id="UP000732399">
    <property type="component" value="Unassembled WGS sequence"/>
</dbReference>
<evidence type="ECO:0000313" key="3">
    <source>
        <dbReference type="Proteomes" id="UP000732399"/>
    </source>
</evidence>
<name>A0ABX1CSR9_9SPHN</name>
<protein>
    <submittedName>
        <fullName evidence="2">Uncharacterized protein</fullName>
    </submittedName>
</protein>
<keyword evidence="1" id="KW-1133">Transmembrane helix</keyword>
<evidence type="ECO:0000313" key="2">
    <source>
        <dbReference type="EMBL" id="NJR80371.1"/>
    </source>
</evidence>
<dbReference type="RefSeq" id="WP_168135927.1">
    <property type="nucleotide sequence ID" value="NZ_JAAVJH010000016.1"/>
</dbReference>